<evidence type="ECO:0000313" key="3">
    <source>
        <dbReference type="Proteomes" id="UP000005025"/>
    </source>
</evidence>
<proteinExistence type="predicted"/>
<dbReference type="AlphaFoldDB" id="H1LDX5"/>
<dbReference type="Proteomes" id="UP000005025">
    <property type="component" value="Unassembled WGS sequence"/>
</dbReference>
<keyword evidence="1" id="KW-0812">Transmembrane</keyword>
<dbReference type="STRING" id="797516.HMPREF9104_00801"/>
<evidence type="ECO:0000313" key="2">
    <source>
        <dbReference type="EMBL" id="EHO52924.1"/>
    </source>
</evidence>
<keyword evidence="1" id="KW-0472">Membrane</keyword>
<protein>
    <submittedName>
        <fullName evidence="2">Uncharacterized protein</fullName>
    </submittedName>
</protein>
<sequence>MAWCSAKQKPKYKNLVEKSRARGFPHKELIFRLLTALLRTLIFRGSIIMANKEDHMNIKNMSAKNMENNESNMSHMDHDMTETDHNQMNMDHDMAEMDHSQMNMNHGDMDMAGTDMMMHGGSMMHMGNLKVKFWVSVVLAIPVLLLAPIHGFKR</sequence>
<accession>H1LDX5</accession>
<gene>
    <name evidence="2" type="ORF">HMPREF9104_00801</name>
</gene>
<name>H1LDX5_9LACO</name>
<dbReference type="EMBL" id="AGRJ01000080">
    <property type="protein sequence ID" value="EHO52924.1"/>
    <property type="molecule type" value="Genomic_DNA"/>
</dbReference>
<evidence type="ECO:0000256" key="1">
    <source>
        <dbReference type="SAM" id="Phobius"/>
    </source>
</evidence>
<feature type="non-terminal residue" evidence="2">
    <location>
        <position position="154"/>
    </location>
</feature>
<dbReference type="HOGENOM" id="CLU_143859_0_0_9"/>
<organism evidence="2 3">
    <name type="scientific">Lentilactobacillus kisonensis F0435</name>
    <dbReference type="NCBI Taxonomy" id="797516"/>
    <lineage>
        <taxon>Bacteria</taxon>
        <taxon>Bacillati</taxon>
        <taxon>Bacillota</taxon>
        <taxon>Bacilli</taxon>
        <taxon>Lactobacillales</taxon>
        <taxon>Lactobacillaceae</taxon>
        <taxon>Lentilactobacillus</taxon>
    </lineage>
</organism>
<comment type="caution">
    <text evidence="2">The sequence shown here is derived from an EMBL/GenBank/DDBJ whole genome shotgun (WGS) entry which is preliminary data.</text>
</comment>
<keyword evidence="1" id="KW-1133">Transmembrane helix</keyword>
<feature type="transmembrane region" description="Helical" evidence="1">
    <location>
        <begin position="133"/>
        <end position="152"/>
    </location>
</feature>
<reference evidence="2 3" key="1">
    <citation type="submission" date="2011-09" db="EMBL/GenBank/DDBJ databases">
        <authorList>
            <person name="Weinstock G."/>
            <person name="Sodergren E."/>
            <person name="Clifton S."/>
            <person name="Fulton L."/>
            <person name="Fulton B."/>
            <person name="Courtney L."/>
            <person name="Fronick C."/>
            <person name="Harrison M."/>
            <person name="Strong C."/>
            <person name="Farmer C."/>
            <person name="Delahaunty K."/>
            <person name="Markovic C."/>
            <person name="Hall O."/>
            <person name="Minx P."/>
            <person name="Tomlinson C."/>
            <person name="Mitreva M."/>
            <person name="Hou S."/>
            <person name="Chen J."/>
            <person name="Wollam A."/>
            <person name="Pepin K.H."/>
            <person name="Johnson M."/>
            <person name="Bhonagiri V."/>
            <person name="Zhang X."/>
            <person name="Suruliraj S."/>
            <person name="Warren W."/>
            <person name="Chinwalla A."/>
            <person name="Mardis E.R."/>
            <person name="Wilson R.K."/>
        </authorList>
    </citation>
    <scope>NUCLEOTIDE SEQUENCE [LARGE SCALE GENOMIC DNA]</scope>
    <source>
        <strain evidence="2 3">F0435</strain>
    </source>
</reference>